<dbReference type="EMBL" id="CM045873">
    <property type="protein sequence ID" value="KAI7947731.1"/>
    <property type="molecule type" value="Genomic_DNA"/>
</dbReference>
<keyword evidence="2" id="KW-1185">Reference proteome</keyword>
<comment type="caution">
    <text evidence="1">The sequence shown here is derived from an EMBL/GenBank/DDBJ whole genome shotgun (WGS) entry which is preliminary data.</text>
</comment>
<protein>
    <submittedName>
        <fullName evidence="1">Uncharacterized protein</fullName>
    </submittedName>
</protein>
<sequence length="1231" mass="140096">MSVSVDDPEIFVAKHLIDHGIPIKSFTSYSWKITEYCKQPKRLKSSFFTGGDYKWSIELGPRNVTEGANDTASTYLRCEGPIVEGPTQWPQGSHVCAQWVLAISNPHDGTCYIQRASRCRFTQNQRRRLSKFAEITKLTSPHGSHDKPIIENDEVIITAFVRVLEDETGVLWHDFAECVGHFTILARWNSKKETGYVTLKRQGATCYINPLFQSLFLTNHFRKAVYEIPTEHDGADSVALAIQRVFYQMQTSSEPVETGELTKSLGMKSVDDSPPHFAQDFLRVLQHILPSQMIGTRGDGAFQYLFAGRYMKNFKCTEVDYECSKEERFFDIHLDVKNSDGRPLKTLEKSLQAYVTPETMKGNNRYYAGGKHGLQDAIKRSSFLEFPPVLHLQLKRFEYNLQTDKQVKINDPLEYPFELDLAPYLDESAATTANRYYRLHSVLLHSGDAQGGNYSALIKPHPELKWLKFDDERVIPVTNRDVLKGGTNRSNNAYMLVYVRESEAAEILAPIAETDIPTHLESRLKREQREQDAKQKEKEEMHLHLNTKIVTEETFRAHQGFDLAMFNDKNMPPSELPTLRVAKNARYLDFKSTVAQNLGYQPEKIRLWPLLQPTERPRTAVLENDCTLTMESVCGKNASGSQDLNLYLEVIDPAHDEQPDEPGEKQLMIFAKYFNVFDQTLTGIGHFYVKEYQRASELIPVITSQMKLTTNTRLRLYEEIGPGKIQLVRPKTTFTEMGMLNGDIICFQIEFSDKELVNLGRHRLYLDPVSFYDFLANRVLVRFKPRHDHVAKTDEFDLTLSKTLTYSQMAHRVGERLQQDPRQLRFTDSLQGDPKTVVSRRGTLADMIESSDDNSAQNILFYELLDLPIAEIGDKRRVHITWTGAESQEEGRYSFWIPKSASMHDVVDKLSQSSTMARFPKNSNQRIKLFTFHDGQIGKDFSGDDLLADVSDLENLYATVDNAMNAAHYDPVATRKMLQFVTKLNADGTNYETWFRALESILGMATGKVQLLTSPAHIISGAEDLVIKQMIAASVDDALVPAVLEAESGVAAFAEIEKRYMSHSRSEQITIMKEIMQTRFETGDETTDIGCHFQAIKNLAGKLFRSGFKLSQESFIGLFFHLSLPGLDTLPFVNLCREIDERSSGSAGVISNADLVRLARLELAHFHQQNRPASCEERIQPIEHSSPTGECSIDRSRKSLERHDSRSSEQSSEERPKKRHKTVPKEESSEV</sequence>
<evidence type="ECO:0000313" key="1">
    <source>
        <dbReference type="EMBL" id="KAI7947731.1"/>
    </source>
</evidence>
<evidence type="ECO:0000313" key="2">
    <source>
        <dbReference type="Proteomes" id="UP001060170"/>
    </source>
</evidence>
<dbReference type="Proteomes" id="UP001060170">
    <property type="component" value="Chromosome 9"/>
</dbReference>
<reference evidence="2" key="2">
    <citation type="journal article" date="2018" name="Mol. Plant Microbe Interact.">
        <title>Genome sequence resources for the wheat stripe rust pathogen (Puccinia striiformis f. sp. tritici) and the barley stripe rust pathogen (Puccinia striiformis f. sp. hordei).</title>
        <authorList>
            <person name="Xia C."/>
            <person name="Wang M."/>
            <person name="Yin C."/>
            <person name="Cornejo O.E."/>
            <person name="Hulbert S.H."/>
            <person name="Chen X."/>
        </authorList>
    </citation>
    <scope>NUCLEOTIDE SEQUENCE [LARGE SCALE GENOMIC DNA]</scope>
    <source>
        <strain evidence="2">93-210</strain>
    </source>
</reference>
<gene>
    <name evidence="1" type="ORF">MJO28_009639</name>
</gene>
<reference evidence="2" key="1">
    <citation type="journal article" date="2018" name="BMC Genomics">
        <title>Genomic insights into host adaptation between the wheat stripe rust pathogen (Puccinia striiformis f. sp. tritici) and the barley stripe rust pathogen (Puccinia striiformis f. sp. hordei).</title>
        <authorList>
            <person name="Xia C."/>
            <person name="Wang M."/>
            <person name="Yin C."/>
            <person name="Cornejo O.E."/>
            <person name="Hulbert S.H."/>
            <person name="Chen X."/>
        </authorList>
    </citation>
    <scope>NUCLEOTIDE SEQUENCE [LARGE SCALE GENOMIC DNA]</scope>
    <source>
        <strain evidence="2">93-210</strain>
    </source>
</reference>
<proteinExistence type="predicted"/>
<name>A0ACC0E7P2_9BASI</name>
<reference evidence="1 2" key="3">
    <citation type="journal article" date="2022" name="Microbiol. Spectr.">
        <title>Folding features and dynamics of 3D genome architecture in plant fungal pathogens.</title>
        <authorList>
            <person name="Xia C."/>
        </authorList>
    </citation>
    <scope>NUCLEOTIDE SEQUENCE [LARGE SCALE GENOMIC DNA]</scope>
    <source>
        <strain evidence="1 2">93-210</strain>
    </source>
</reference>
<accession>A0ACC0E7P2</accession>
<organism evidence="1 2">
    <name type="scientific">Puccinia striiformis f. sp. tritici</name>
    <dbReference type="NCBI Taxonomy" id="168172"/>
    <lineage>
        <taxon>Eukaryota</taxon>
        <taxon>Fungi</taxon>
        <taxon>Dikarya</taxon>
        <taxon>Basidiomycota</taxon>
        <taxon>Pucciniomycotina</taxon>
        <taxon>Pucciniomycetes</taxon>
        <taxon>Pucciniales</taxon>
        <taxon>Pucciniaceae</taxon>
        <taxon>Puccinia</taxon>
    </lineage>
</organism>